<evidence type="ECO:0000313" key="2">
    <source>
        <dbReference type="Proteomes" id="UP001596408"/>
    </source>
</evidence>
<sequence length="1065" mass="110924">MPLEIQSENSIDSLTINQLLHLSNGDAWESGCDASLTSDSTDITVDITSGEIRLGGTTVSVNAQQVSLQAGDLDDPRKDLIAVDTAGSCVVLPGTPEPALPDGTTDEDAYQPSVEELDGEAGNYLALWEVWVPAEADASTDLDDPEIQYLKDRRLGSPAGDAESVRDVVAGFITAGADITTSHNDKDETFTIDFDGVDEFPTDTTVTFSTENVSEGLVSRPLAWDAGKRTLYCSPNGTADAAGTQSDPLTLQGAIDSLPFFLSDEVVIDLFTVPNSNGNLPAVYNNGSNTYRPPVMTGLSTLADVTFLGNPSAPADVVVENGINWACYGKGDSFLDGIQFNASVQLNGFATARDCNIYQKGNYGTAGICVGIKKGTIKLKGCNIGEGNVATAINVTDSANVGLVSSNITASSGSHPLSGGPGTKFTAISGTSATSANGVDSPKGVGNMTNAELKGVVDGQGTELIENNGRRLVHQGSAKEIYEPRRRGPPNTVYLSNYESADPSGATTSDTGLDFAIADCNPGDTLVIDDGTYLLDSTHVINKPLTIRGENATLTRTVNSTDINEDGAIVFRGGGVQASSALSADVSQGTNDIPVTDASLFSVDDYVYLFDNGSVNVNTANAMTFGRVTSVDTTNNIVTMSTTAREDFTTANNATLYQVDLLESPRIENLRCEGDDSAQTSSWFKFDWCADSVYEDVHVNGFIFNALGVYHCWRHTTDRCTIEKPYLNGSSEGEAFQHHKSQDLTLIAPKVAGGGASTTPVRRGIDFHKSSHDAVVINPQIEQFTLAGVSTHQGPVKNIEVVGGYIGQEDFGNASASGGCVVTDSGGAITLSGTELLCGRRGLVVEAGGRIDATDVTLIPRNGATETGVYIEAGSADIEGRIDDPSGQMVNAVEVRATGAVTGVALDLDIVSGGGDPVYIHSAGANVSDVTLAGRLESTGTGDAVTIEAGATGEVVSNVTLDEFDIVGGHAGRGVVTAGAGTVEFVSVSRSRIDTSSGNVAAVIATNASYDALTNLRVQNCDCTAGTATAVQMNEPDASYVWVTNNRGTVTIDANATNVVQSGNQ</sequence>
<dbReference type="AlphaFoldDB" id="A0ABD5TYN8"/>
<keyword evidence="2" id="KW-1185">Reference proteome</keyword>
<protein>
    <recommendedName>
        <fullName evidence="3">Right handed beta helix domain-containing protein</fullName>
    </recommendedName>
</protein>
<organism evidence="1 2">
    <name type="scientific">Halopelagius fulvigenes</name>
    <dbReference type="NCBI Taxonomy" id="1198324"/>
    <lineage>
        <taxon>Archaea</taxon>
        <taxon>Methanobacteriati</taxon>
        <taxon>Methanobacteriota</taxon>
        <taxon>Stenosarchaea group</taxon>
        <taxon>Halobacteria</taxon>
        <taxon>Halobacteriales</taxon>
        <taxon>Haloferacaceae</taxon>
    </lineage>
</organism>
<comment type="caution">
    <text evidence="1">The sequence shown here is derived from an EMBL/GenBank/DDBJ whole genome shotgun (WGS) entry which is preliminary data.</text>
</comment>
<gene>
    <name evidence="1" type="ORF">ACFQEV_11740</name>
</gene>
<reference evidence="1 2" key="1">
    <citation type="journal article" date="2019" name="Int. J. Syst. Evol. Microbiol.">
        <title>The Global Catalogue of Microorganisms (GCM) 10K type strain sequencing project: providing services to taxonomists for standard genome sequencing and annotation.</title>
        <authorList>
            <consortium name="The Broad Institute Genomics Platform"/>
            <consortium name="The Broad Institute Genome Sequencing Center for Infectious Disease"/>
            <person name="Wu L."/>
            <person name="Ma J."/>
        </authorList>
    </citation>
    <scope>NUCLEOTIDE SEQUENCE [LARGE SCALE GENOMIC DNA]</scope>
    <source>
        <strain evidence="1 2">YIM 94188</strain>
    </source>
</reference>
<proteinExistence type="predicted"/>
<accession>A0ABD5TYN8</accession>
<dbReference type="SUPFAM" id="SSF51126">
    <property type="entry name" value="Pectin lyase-like"/>
    <property type="match status" value="1"/>
</dbReference>
<dbReference type="EMBL" id="JBHSXH010000015">
    <property type="protein sequence ID" value="MFC6825656.1"/>
    <property type="molecule type" value="Genomic_DNA"/>
</dbReference>
<dbReference type="RefSeq" id="WP_379696087.1">
    <property type="nucleotide sequence ID" value="NZ_JBHSXH010000015.1"/>
</dbReference>
<dbReference type="InterPro" id="IPR011050">
    <property type="entry name" value="Pectin_lyase_fold/virulence"/>
</dbReference>
<evidence type="ECO:0008006" key="3">
    <source>
        <dbReference type="Google" id="ProtNLM"/>
    </source>
</evidence>
<name>A0ABD5TYN8_9EURY</name>
<dbReference type="Proteomes" id="UP001596408">
    <property type="component" value="Unassembled WGS sequence"/>
</dbReference>
<evidence type="ECO:0000313" key="1">
    <source>
        <dbReference type="EMBL" id="MFC6825656.1"/>
    </source>
</evidence>